<name>A0A840IAS9_9ACTN</name>
<proteinExistence type="inferred from homology"/>
<comment type="similarity">
    <text evidence="7 10">Belongs to the fluoride channel Fluc/FEX (TC 1.A.43) family.</text>
</comment>
<comment type="caution">
    <text evidence="11">The sequence shown here is derived from an EMBL/GenBank/DDBJ whole genome shotgun (WGS) entry which is preliminary data.</text>
</comment>
<feature type="transmembrane region" description="Helical" evidence="10">
    <location>
        <begin position="36"/>
        <end position="57"/>
    </location>
</feature>
<dbReference type="GO" id="GO:0005886">
    <property type="term" value="C:plasma membrane"/>
    <property type="evidence" value="ECO:0007669"/>
    <property type="project" value="UniProtKB-SubCell"/>
</dbReference>
<protein>
    <recommendedName>
        <fullName evidence="10">Fluoride-specific ion channel FluC</fullName>
    </recommendedName>
</protein>
<dbReference type="InterPro" id="IPR003691">
    <property type="entry name" value="FluC"/>
</dbReference>
<comment type="subcellular location">
    <subcellularLocation>
        <location evidence="1 10">Cell membrane</location>
        <topology evidence="1 10">Multi-pass membrane protein</topology>
    </subcellularLocation>
</comment>
<keyword evidence="12" id="KW-1185">Reference proteome</keyword>
<gene>
    <name evidence="10" type="primary">fluC</name>
    <name evidence="10" type="synonym">crcB</name>
    <name evidence="11" type="ORF">BDZ31_000797</name>
</gene>
<evidence type="ECO:0000256" key="7">
    <source>
        <dbReference type="ARBA" id="ARBA00035120"/>
    </source>
</evidence>
<accession>A0A840IAS9</accession>
<dbReference type="PANTHER" id="PTHR28259:SF1">
    <property type="entry name" value="FLUORIDE EXPORT PROTEIN 1-RELATED"/>
    <property type="match status" value="1"/>
</dbReference>
<comment type="activity regulation">
    <text evidence="10">Na(+) is not transported, but it plays an essential structural role and its presence is essential for fluoride channel function.</text>
</comment>
<dbReference type="Proteomes" id="UP000585272">
    <property type="component" value="Unassembled WGS sequence"/>
</dbReference>
<evidence type="ECO:0000256" key="8">
    <source>
        <dbReference type="ARBA" id="ARBA00035585"/>
    </source>
</evidence>
<feature type="transmembrane region" description="Helical" evidence="10">
    <location>
        <begin position="63"/>
        <end position="84"/>
    </location>
</feature>
<evidence type="ECO:0000256" key="2">
    <source>
        <dbReference type="ARBA" id="ARBA00022475"/>
    </source>
</evidence>
<keyword evidence="10" id="KW-0915">Sodium</keyword>
<feature type="binding site" evidence="10">
    <location>
        <position position="73"/>
    </location>
    <ligand>
        <name>Na(+)</name>
        <dbReference type="ChEBI" id="CHEBI:29101"/>
        <note>structural</note>
    </ligand>
</feature>
<dbReference type="Pfam" id="PF02537">
    <property type="entry name" value="CRCB"/>
    <property type="match status" value="1"/>
</dbReference>
<reference evidence="11 12" key="1">
    <citation type="submission" date="2020-08" db="EMBL/GenBank/DDBJ databases">
        <title>Genomic Encyclopedia of Archaeal and Bacterial Type Strains, Phase II (KMG-II): from individual species to whole genera.</title>
        <authorList>
            <person name="Goeker M."/>
        </authorList>
    </citation>
    <scope>NUCLEOTIDE SEQUENCE [LARGE SCALE GENOMIC DNA]</scope>
    <source>
        <strain evidence="11 12">DSM 23288</strain>
    </source>
</reference>
<dbReference type="GO" id="GO:0062054">
    <property type="term" value="F:fluoride channel activity"/>
    <property type="evidence" value="ECO:0007669"/>
    <property type="project" value="UniProtKB-UniRule"/>
</dbReference>
<feature type="binding site" evidence="10">
    <location>
        <position position="76"/>
    </location>
    <ligand>
        <name>Na(+)</name>
        <dbReference type="ChEBI" id="CHEBI:29101"/>
        <note>structural</note>
    </ligand>
</feature>
<keyword evidence="10" id="KW-0479">Metal-binding</keyword>
<dbReference type="GO" id="GO:0046872">
    <property type="term" value="F:metal ion binding"/>
    <property type="evidence" value="ECO:0007669"/>
    <property type="project" value="UniProtKB-KW"/>
</dbReference>
<evidence type="ECO:0000256" key="10">
    <source>
        <dbReference type="HAMAP-Rule" id="MF_00454"/>
    </source>
</evidence>
<keyword evidence="6 10" id="KW-0407">Ion channel</keyword>
<sequence length="123" mass="11904">MSGLLVWAAVGLLGGVGAVARVVVGSLVTERSGGRFPLGTLTVNLSGAAALGLLSGLALDGDAMLVVGTALVGGYTTFSTWMLESWRLAEAGAGRLLALNLAGSVALGVAAIVLGQALGGALG</sequence>
<evidence type="ECO:0000313" key="12">
    <source>
        <dbReference type="Proteomes" id="UP000585272"/>
    </source>
</evidence>
<evidence type="ECO:0000256" key="1">
    <source>
        <dbReference type="ARBA" id="ARBA00004651"/>
    </source>
</evidence>
<evidence type="ECO:0000256" key="9">
    <source>
        <dbReference type="ARBA" id="ARBA00049940"/>
    </source>
</evidence>
<dbReference type="GO" id="GO:0140114">
    <property type="term" value="P:cellular detoxification of fluoride"/>
    <property type="evidence" value="ECO:0007669"/>
    <property type="project" value="UniProtKB-UniRule"/>
</dbReference>
<keyword evidence="2 10" id="KW-1003">Cell membrane</keyword>
<evidence type="ECO:0000256" key="4">
    <source>
        <dbReference type="ARBA" id="ARBA00022989"/>
    </source>
</evidence>
<dbReference type="AlphaFoldDB" id="A0A840IAS9"/>
<dbReference type="RefSeq" id="WP_183339217.1">
    <property type="nucleotide sequence ID" value="NZ_JACHNU010000001.1"/>
</dbReference>
<keyword evidence="10" id="KW-0406">Ion transport</keyword>
<evidence type="ECO:0000256" key="5">
    <source>
        <dbReference type="ARBA" id="ARBA00023136"/>
    </source>
</evidence>
<comment type="function">
    <text evidence="9 10">Fluoride-specific ion channel. Important for reducing fluoride concentration in the cell, thus reducing its toxicity.</text>
</comment>
<dbReference type="PANTHER" id="PTHR28259">
    <property type="entry name" value="FLUORIDE EXPORT PROTEIN 1-RELATED"/>
    <property type="match status" value="1"/>
</dbReference>
<evidence type="ECO:0000256" key="3">
    <source>
        <dbReference type="ARBA" id="ARBA00022692"/>
    </source>
</evidence>
<dbReference type="EMBL" id="JACHNU010000001">
    <property type="protein sequence ID" value="MBB4661224.1"/>
    <property type="molecule type" value="Genomic_DNA"/>
</dbReference>
<keyword evidence="3 10" id="KW-0812">Transmembrane</keyword>
<keyword evidence="4 10" id="KW-1133">Transmembrane helix</keyword>
<dbReference type="HAMAP" id="MF_00454">
    <property type="entry name" value="FluC"/>
    <property type="match status" value="1"/>
</dbReference>
<evidence type="ECO:0000313" key="11">
    <source>
        <dbReference type="EMBL" id="MBB4661224.1"/>
    </source>
</evidence>
<keyword evidence="10" id="KW-0813">Transport</keyword>
<evidence type="ECO:0000256" key="6">
    <source>
        <dbReference type="ARBA" id="ARBA00023303"/>
    </source>
</evidence>
<keyword evidence="5 10" id="KW-0472">Membrane</keyword>
<dbReference type="NCBIfam" id="NF010824">
    <property type="entry name" value="PRK14228.1"/>
    <property type="match status" value="1"/>
</dbReference>
<feature type="transmembrane region" description="Helical" evidence="10">
    <location>
        <begin position="6"/>
        <end position="24"/>
    </location>
</feature>
<comment type="catalytic activity">
    <reaction evidence="8">
        <text>fluoride(in) = fluoride(out)</text>
        <dbReference type="Rhea" id="RHEA:76159"/>
        <dbReference type="ChEBI" id="CHEBI:17051"/>
    </reaction>
    <physiologicalReaction direction="left-to-right" evidence="8">
        <dbReference type="Rhea" id="RHEA:76160"/>
    </physiologicalReaction>
</comment>
<organism evidence="11 12">
    <name type="scientific">Conexibacter arvalis</name>
    <dbReference type="NCBI Taxonomy" id="912552"/>
    <lineage>
        <taxon>Bacteria</taxon>
        <taxon>Bacillati</taxon>
        <taxon>Actinomycetota</taxon>
        <taxon>Thermoleophilia</taxon>
        <taxon>Solirubrobacterales</taxon>
        <taxon>Conexibacteraceae</taxon>
        <taxon>Conexibacter</taxon>
    </lineage>
</organism>
<feature type="transmembrane region" description="Helical" evidence="10">
    <location>
        <begin position="96"/>
        <end position="118"/>
    </location>
</feature>